<gene>
    <name evidence="7" type="primary">cbiE</name>
    <name evidence="7" type="ORF">CLTHE_13450</name>
</gene>
<evidence type="ECO:0000256" key="2">
    <source>
        <dbReference type="ARBA" id="ARBA00022573"/>
    </source>
</evidence>
<feature type="domain" description="Tetrapyrrole methylase" evidence="6">
    <location>
        <begin position="1"/>
        <end position="179"/>
    </location>
</feature>
<evidence type="ECO:0000259" key="6">
    <source>
        <dbReference type="Pfam" id="PF00590"/>
    </source>
</evidence>
<dbReference type="InterPro" id="IPR050714">
    <property type="entry name" value="Cobalamin_biosynth_MTase"/>
</dbReference>
<evidence type="ECO:0000313" key="7">
    <source>
        <dbReference type="EMBL" id="OPX48213.1"/>
    </source>
</evidence>
<dbReference type="GO" id="GO:0032259">
    <property type="term" value="P:methylation"/>
    <property type="evidence" value="ECO:0007669"/>
    <property type="project" value="UniProtKB-KW"/>
</dbReference>
<keyword evidence="3 7" id="KW-0489">Methyltransferase</keyword>
<keyword evidence="5" id="KW-0949">S-adenosyl-L-methionine</keyword>
<dbReference type="EMBL" id="LTAY01000035">
    <property type="protein sequence ID" value="OPX48213.1"/>
    <property type="molecule type" value="Genomic_DNA"/>
</dbReference>
<protein>
    <submittedName>
        <fullName evidence="7">Putative cobalt-precorrin-6Y C(5)-methyltransferase</fullName>
        <ecNumber evidence="7">2.1.1.-</ecNumber>
    </submittedName>
</protein>
<keyword evidence="2" id="KW-0169">Cobalamin biosynthesis</keyword>
<evidence type="ECO:0000256" key="4">
    <source>
        <dbReference type="ARBA" id="ARBA00022679"/>
    </source>
</evidence>
<dbReference type="AlphaFoldDB" id="A0A1V4SXH5"/>
<dbReference type="PANTHER" id="PTHR43182:SF1">
    <property type="entry name" value="COBALT-PRECORRIN-7 C(5)-METHYLTRANSFERASE"/>
    <property type="match status" value="1"/>
</dbReference>
<evidence type="ECO:0000256" key="1">
    <source>
        <dbReference type="ARBA" id="ARBA00004953"/>
    </source>
</evidence>
<dbReference type="InterPro" id="IPR012818">
    <property type="entry name" value="CbiE"/>
</dbReference>
<evidence type="ECO:0000256" key="5">
    <source>
        <dbReference type="ARBA" id="ARBA00022691"/>
    </source>
</evidence>
<dbReference type="GO" id="GO:0009236">
    <property type="term" value="P:cobalamin biosynthetic process"/>
    <property type="evidence" value="ECO:0007669"/>
    <property type="project" value="UniProtKB-UniPathway"/>
</dbReference>
<accession>A0A1V4SXH5</accession>
<dbReference type="OrthoDB" id="9780707at2"/>
<keyword evidence="4 7" id="KW-0808">Transferase</keyword>
<dbReference type="SUPFAM" id="SSF53790">
    <property type="entry name" value="Tetrapyrrole methylase"/>
    <property type="match status" value="1"/>
</dbReference>
<comment type="caution">
    <text evidence="7">The sequence shown here is derived from an EMBL/GenBank/DDBJ whole genome shotgun (WGS) entry which is preliminary data.</text>
</comment>
<evidence type="ECO:0000313" key="8">
    <source>
        <dbReference type="Proteomes" id="UP000191448"/>
    </source>
</evidence>
<dbReference type="CDD" id="cd11644">
    <property type="entry name" value="Precorrin-6Y-MT"/>
    <property type="match status" value="1"/>
</dbReference>
<proteinExistence type="predicted"/>
<dbReference type="NCBIfam" id="TIGR02467">
    <property type="entry name" value="CbiE"/>
    <property type="match status" value="1"/>
</dbReference>
<sequence>MIYIVGIGPGHKDYMLNKSIDILENSDIIIGFSRAIDSINFIDVKKEKIDSLKGILEKLKNSDENISLVASGDPNFFGIAEYIKKNLDKDISVIPGISSFQYLTSKLNKSWSNAYTGSMHAREGYFLEKINENNLSIWLCDKKNTPVELCRILNKENIECKVFIGEKLSYEDERIVFGSPKEFLNESFGDLSILIVERV</sequence>
<dbReference type="InterPro" id="IPR035996">
    <property type="entry name" value="4pyrrol_Methylase_sf"/>
</dbReference>
<dbReference type="Proteomes" id="UP000191448">
    <property type="component" value="Unassembled WGS sequence"/>
</dbReference>
<dbReference type="GO" id="GO:0008276">
    <property type="term" value="F:protein methyltransferase activity"/>
    <property type="evidence" value="ECO:0007669"/>
    <property type="project" value="InterPro"/>
</dbReference>
<comment type="pathway">
    <text evidence="1">Cofactor biosynthesis; adenosylcobalamin biosynthesis.</text>
</comment>
<dbReference type="InterPro" id="IPR000878">
    <property type="entry name" value="4pyrrol_Mease"/>
</dbReference>
<organism evidence="7 8">
    <name type="scientific">Clostridium thermobutyricum DSM 4928</name>
    <dbReference type="NCBI Taxonomy" id="1121339"/>
    <lineage>
        <taxon>Bacteria</taxon>
        <taxon>Bacillati</taxon>
        <taxon>Bacillota</taxon>
        <taxon>Clostridia</taxon>
        <taxon>Eubacteriales</taxon>
        <taxon>Clostridiaceae</taxon>
        <taxon>Clostridium</taxon>
    </lineage>
</organism>
<dbReference type="UniPathway" id="UPA00148"/>
<name>A0A1V4SXH5_9CLOT</name>
<dbReference type="EC" id="2.1.1.-" evidence="7"/>
<dbReference type="RefSeq" id="WP_080022572.1">
    <property type="nucleotide sequence ID" value="NZ_LTAY01000035.1"/>
</dbReference>
<reference evidence="7 8" key="1">
    <citation type="submission" date="2016-02" db="EMBL/GenBank/DDBJ databases">
        <title>Genome sequence of Clostridium thermobutyricum DSM 4928.</title>
        <authorList>
            <person name="Poehlein A."/>
            <person name="Daniel R."/>
        </authorList>
    </citation>
    <scope>NUCLEOTIDE SEQUENCE [LARGE SCALE GENOMIC DNA]</scope>
    <source>
        <strain evidence="7 8">DSM 4928</strain>
    </source>
</reference>
<evidence type="ECO:0000256" key="3">
    <source>
        <dbReference type="ARBA" id="ARBA00022603"/>
    </source>
</evidence>
<dbReference type="Gene3D" id="3.40.1010.10">
    <property type="entry name" value="Cobalt-precorrin-4 Transmethylase, Domain 1"/>
    <property type="match status" value="1"/>
</dbReference>
<dbReference type="Pfam" id="PF00590">
    <property type="entry name" value="TP_methylase"/>
    <property type="match status" value="1"/>
</dbReference>
<dbReference type="InterPro" id="IPR014777">
    <property type="entry name" value="4pyrrole_Mease_sub1"/>
</dbReference>
<dbReference type="PANTHER" id="PTHR43182">
    <property type="entry name" value="COBALT-PRECORRIN-6B C(15)-METHYLTRANSFERASE (DECARBOXYLATING)"/>
    <property type="match status" value="1"/>
</dbReference>